<dbReference type="InterPro" id="IPR019182">
    <property type="entry name" value="Cytochrome_b-c1_su10_fun"/>
</dbReference>
<name>A0A9N8ZBF0_9GLOM</name>
<proteinExistence type="predicted"/>
<feature type="transmembrane region" description="Helical" evidence="1">
    <location>
        <begin position="24"/>
        <end position="43"/>
    </location>
</feature>
<reference evidence="2" key="1">
    <citation type="submission" date="2021-06" db="EMBL/GenBank/DDBJ databases">
        <authorList>
            <person name="Kallberg Y."/>
            <person name="Tangrot J."/>
            <person name="Rosling A."/>
        </authorList>
    </citation>
    <scope>NUCLEOTIDE SEQUENCE</scope>
    <source>
        <strain evidence="2">IA702</strain>
    </source>
</reference>
<keyword evidence="1" id="KW-0812">Transmembrane</keyword>
<protein>
    <submittedName>
        <fullName evidence="2">9167_t:CDS:1</fullName>
    </submittedName>
</protein>
<gene>
    <name evidence="2" type="ORF">POCULU_LOCUS1409</name>
</gene>
<evidence type="ECO:0000256" key="1">
    <source>
        <dbReference type="SAM" id="Phobius"/>
    </source>
</evidence>
<evidence type="ECO:0000313" key="2">
    <source>
        <dbReference type="EMBL" id="CAG8478429.1"/>
    </source>
</evidence>
<keyword evidence="3" id="KW-1185">Reference proteome</keyword>
<dbReference type="PANTHER" id="PTHR28254:SF1">
    <property type="entry name" value="CYTOCHROME B-C1 COMPLEX SUBUNIT 10, MITOCHONDRIAL"/>
    <property type="match status" value="1"/>
</dbReference>
<dbReference type="Pfam" id="PF09796">
    <property type="entry name" value="QCR10"/>
    <property type="match status" value="1"/>
</dbReference>
<dbReference type="GO" id="GO:0006122">
    <property type="term" value="P:mitochondrial electron transport, ubiquinol to cytochrome c"/>
    <property type="evidence" value="ECO:0007669"/>
    <property type="project" value="InterPro"/>
</dbReference>
<dbReference type="AlphaFoldDB" id="A0A9N8ZBF0"/>
<dbReference type="Proteomes" id="UP000789572">
    <property type="component" value="Unassembled WGS sequence"/>
</dbReference>
<dbReference type="EMBL" id="CAJVPJ010000105">
    <property type="protein sequence ID" value="CAG8478429.1"/>
    <property type="molecule type" value="Genomic_DNA"/>
</dbReference>
<sequence length="73" mass="8288">MLLVRRAKVQPHFLGITPELVRRWAPSGFGFLIAAGVVAIQFAEPIPRVRKDILSKIPVAGRYWQDEEEEETS</sequence>
<comment type="caution">
    <text evidence="2">The sequence shown here is derived from an EMBL/GenBank/DDBJ whole genome shotgun (WGS) entry which is preliminary data.</text>
</comment>
<keyword evidence="1" id="KW-1133">Transmembrane helix</keyword>
<dbReference type="OrthoDB" id="2391627at2759"/>
<keyword evidence="1" id="KW-0472">Membrane</keyword>
<dbReference type="PANTHER" id="PTHR28254">
    <property type="entry name" value="CYTOCHROME B-C1 COMPLEX SUBUNIT 10"/>
    <property type="match status" value="1"/>
</dbReference>
<accession>A0A9N8ZBF0</accession>
<evidence type="ECO:0000313" key="3">
    <source>
        <dbReference type="Proteomes" id="UP000789572"/>
    </source>
</evidence>
<dbReference type="GO" id="GO:0005739">
    <property type="term" value="C:mitochondrion"/>
    <property type="evidence" value="ECO:0007669"/>
    <property type="project" value="GOC"/>
</dbReference>
<organism evidence="2 3">
    <name type="scientific">Paraglomus occultum</name>
    <dbReference type="NCBI Taxonomy" id="144539"/>
    <lineage>
        <taxon>Eukaryota</taxon>
        <taxon>Fungi</taxon>
        <taxon>Fungi incertae sedis</taxon>
        <taxon>Mucoromycota</taxon>
        <taxon>Glomeromycotina</taxon>
        <taxon>Glomeromycetes</taxon>
        <taxon>Paraglomerales</taxon>
        <taxon>Paraglomeraceae</taxon>
        <taxon>Paraglomus</taxon>
    </lineage>
</organism>